<sequence length="233" mass="26633">MSNLSSSSIMVDPLSNPQPKENQFWPPNAELSLLTAVLEIAREPAESYDPRINLFDRIGKILNKSRTNQEVLGKISELKARYLKRCRGHIVNGKFLKRTPVFEISEKIWGDEVKKIKDNWEKDAQSKKEHDVGQGKKHKKGMLIVDKLKVVQNQKRKLCFKCGDPGHLARHCSKEIEKHLPNQQETMEISEDNSTLQLDTENKNEEQANPLTSPRYTCNQGVPGFFMTLPAII</sequence>
<protein>
    <recommendedName>
        <fullName evidence="4">CCHC-type domain-containing protein</fullName>
    </recommendedName>
</protein>
<keyword evidence="2" id="KW-0479">Metal-binding</keyword>
<dbReference type="Gene3D" id="4.10.60.10">
    <property type="entry name" value="Zinc finger, CCHC-type"/>
    <property type="match status" value="1"/>
</dbReference>
<dbReference type="AlphaFoldDB" id="A0A1R3L5E0"/>
<dbReference type="Pfam" id="PF00098">
    <property type="entry name" value="zf-CCHC"/>
    <property type="match status" value="1"/>
</dbReference>
<evidence type="ECO:0000259" key="4">
    <source>
        <dbReference type="PROSITE" id="PS50158"/>
    </source>
</evidence>
<gene>
    <name evidence="5" type="ORF">A4U43_UnF10930</name>
</gene>
<reference evidence="6" key="1">
    <citation type="journal article" date="2017" name="Nat. Commun.">
        <title>The asparagus genome sheds light on the origin and evolution of a young Y chromosome.</title>
        <authorList>
            <person name="Harkess A."/>
            <person name="Zhou J."/>
            <person name="Xu C."/>
            <person name="Bowers J.E."/>
            <person name="Van der Hulst R."/>
            <person name="Ayyampalayam S."/>
            <person name="Mercati F."/>
            <person name="Riccardi P."/>
            <person name="McKain M.R."/>
            <person name="Kakrana A."/>
            <person name="Tang H."/>
            <person name="Ray J."/>
            <person name="Groenendijk J."/>
            <person name="Arikit S."/>
            <person name="Mathioni S.M."/>
            <person name="Nakano M."/>
            <person name="Shan H."/>
            <person name="Telgmann-Rauber A."/>
            <person name="Kanno A."/>
            <person name="Yue Z."/>
            <person name="Chen H."/>
            <person name="Li W."/>
            <person name="Chen Y."/>
            <person name="Xu X."/>
            <person name="Zhang Y."/>
            <person name="Luo S."/>
            <person name="Chen H."/>
            <person name="Gao J."/>
            <person name="Mao Z."/>
            <person name="Pires J.C."/>
            <person name="Luo M."/>
            <person name="Kudrna D."/>
            <person name="Wing R.A."/>
            <person name="Meyers B.C."/>
            <person name="Yi K."/>
            <person name="Kong H."/>
            <person name="Lavrijsen P."/>
            <person name="Sunseri F."/>
            <person name="Falavigna A."/>
            <person name="Ye Y."/>
            <person name="Leebens-Mack J.H."/>
            <person name="Chen G."/>
        </authorList>
    </citation>
    <scope>NUCLEOTIDE SEQUENCE [LARGE SCALE GENOMIC DNA]</scope>
    <source>
        <strain evidence="6">cv. DH0086</strain>
    </source>
</reference>
<feature type="compositionally biased region" description="Polar residues" evidence="3">
    <location>
        <begin position="1"/>
        <end position="21"/>
    </location>
</feature>
<dbReference type="GO" id="GO:0003676">
    <property type="term" value="F:nucleic acid binding"/>
    <property type="evidence" value="ECO:0007669"/>
    <property type="project" value="InterPro"/>
</dbReference>
<feature type="region of interest" description="Disordered" evidence="3">
    <location>
        <begin position="1"/>
        <end position="22"/>
    </location>
</feature>
<dbReference type="Gramene" id="ONK54826">
    <property type="protein sequence ID" value="ONK54826"/>
    <property type="gene ID" value="A4U43_UnF10930"/>
</dbReference>
<dbReference type="InterPro" id="IPR053932">
    <property type="entry name" value="GeBP-like_DBD"/>
</dbReference>
<evidence type="ECO:0000256" key="2">
    <source>
        <dbReference type="PROSITE-ProRule" id="PRU00047"/>
    </source>
</evidence>
<dbReference type="InterPro" id="IPR001878">
    <property type="entry name" value="Znf_CCHC"/>
</dbReference>
<accession>A0A1R3L5E0</accession>
<comment type="similarity">
    <text evidence="1">Belongs to the GeBP family.</text>
</comment>
<dbReference type="Proteomes" id="UP000243459">
    <property type="component" value="Unassembled WGS sequence"/>
</dbReference>
<dbReference type="SMART" id="SM00343">
    <property type="entry name" value="ZnF_C2HC"/>
    <property type="match status" value="1"/>
</dbReference>
<dbReference type="InterPro" id="IPR036875">
    <property type="entry name" value="Znf_CCHC_sf"/>
</dbReference>
<dbReference type="EMBL" id="KV864107">
    <property type="protein sequence ID" value="ONK54826.1"/>
    <property type="molecule type" value="Genomic_DNA"/>
</dbReference>
<organism evidence="5 6">
    <name type="scientific">Asparagus officinalis</name>
    <name type="common">Garden asparagus</name>
    <dbReference type="NCBI Taxonomy" id="4686"/>
    <lineage>
        <taxon>Eukaryota</taxon>
        <taxon>Viridiplantae</taxon>
        <taxon>Streptophyta</taxon>
        <taxon>Embryophyta</taxon>
        <taxon>Tracheophyta</taxon>
        <taxon>Spermatophyta</taxon>
        <taxon>Magnoliopsida</taxon>
        <taxon>Liliopsida</taxon>
        <taxon>Asparagales</taxon>
        <taxon>Asparagaceae</taxon>
        <taxon>Asparagoideae</taxon>
        <taxon>Asparagus</taxon>
    </lineage>
</organism>
<keyword evidence="2" id="KW-0863">Zinc-finger</keyword>
<keyword evidence="2" id="KW-0862">Zinc</keyword>
<evidence type="ECO:0000313" key="6">
    <source>
        <dbReference type="Proteomes" id="UP000243459"/>
    </source>
</evidence>
<feature type="domain" description="CCHC-type" evidence="4">
    <location>
        <begin position="159"/>
        <end position="174"/>
    </location>
</feature>
<dbReference type="SUPFAM" id="SSF57756">
    <property type="entry name" value="Retrovirus zinc finger-like domains"/>
    <property type="match status" value="1"/>
</dbReference>
<dbReference type="PROSITE" id="PS50158">
    <property type="entry name" value="ZF_CCHC"/>
    <property type="match status" value="1"/>
</dbReference>
<evidence type="ECO:0000256" key="1">
    <source>
        <dbReference type="ARBA" id="ARBA00010820"/>
    </source>
</evidence>
<name>A0A1R3L5E0_ASPOF</name>
<dbReference type="GO" id="GO:0008270">
    <property type="term" value="F:zinc ion binding"/>
    <property type="evidence" value="ECO:0007669"/>
    <property type="project" value="UniProtKB-KW"/>
</dbReference>
<keyword evidence="6" id="KW-1185">Reference proteome</keyword>
<dbReference type="Pfam" id="PF04504">
    <property type="entry name" value="GeBP-like_DBD"/>
    <property type="match status" value="1"/>
</dbReference>
<evidence type="ECO:0000313" key="5">
    <source>
        <dbReference type="EMBL" id="ONK54826.1"/>
    </source>
</evidence>
<evidence type="ECO:0000256" key="3">
    <source>
        <dbReference type="SAM" id="MobiDB-lite"/>
    </source>
</evidence>
<proteinExistence type="inferred from homology"/>